<dbReference type="EMBL" id="BKCJ010008103">
    <property type="protein sequence ID" value="GEU80564.1"/>
    <property type="molecule type" value="Genomic_DNA"/>
</dbReference>
<keyword evidence="4" id="KW-0064">Aspartyl protease</keyword>
<proteinExistence type="predicted"/>
<evidence type="ECO:0000259" key="7">
    <source>
        <dbReference type="PROSITE" id="PS50994"/>
    </source>
</evidence>
<dbReference type="InterPro" id="IPR041588">
    <property type="entry name" value="Integrase_H2C2"/>
</dbReference>
<evidence type="ECO:0000256" key="5">
    <source>
        <dbReference type="ARBA" id="ARBA00022759"/>
    </source>
</evidence>
<dbReference type="GO" id="GO:0003887">
    <property type="term" value="F:DNA-directed DNA polymerase activity"/>
    <property type="evidence" value="ECO:0007669"/>
    <property type="project" value="UniProtKB-KW"/>
</dbReference>
<dbReference type="Pfam" id="PF17921">
    <property type="entry name" value="Integrase_H2C2"/>
    <property type="match status" value="1"/>
</dbReference>
<gene>
    <name evidence="8" type="ORF">Tci_052542</name>
</gene>
<keyword evidence="1" id="KW-0808">Transferase</keyword>
<keyword evidence="5" id="KW-0255">Endonuclease</keyword>
<comment type="caution">
    <text evidence="8">The sequence shown here is derived from an EMBL/GenBank/DDBJ whole genome shotgun (WGS) entry which is preliminary data.</text>
</comment>
<organism evidence="8">
    <name type="scientific">Tanacetum cinerariifolium</name>
    <name type="common">Dalmatian daisy</name>
    <name type="synonym">Chrysanthemum cinerariifolium</name>
    <dbReference type="NCBI Taxonomy" id="118510"/>
    <lineage>
        <taxon>Eukaryota</taxon>
        <taxon>Viridiplantae</taxon>
        <taxon>Streptophyta</taxon>
        <taxon>Embryophyta</taxon>
        <taxon>Tracheophyta</taxon>
        <taxon>Spermatophyta</taxon>
        <taxon>Magnoliopsida</taxon>
        <taxon>eudicotyledons</taxon>
        <taxon>Gunneridae</taxon>
        <taxon>Pentapetalae</taxon>
        <taxon>asterids</taxon>
        <taxon>campanulids</taxon>
        <taxon>Asterales</taxon>
        <taxon>Asteraceae</taxon>
        <taxon>Asteroideae</taxon>
        <taxon>Anthemideae</taxon>
        <taxon>Anthemidinae</taxon>
        <taxon>Tanacetum</taxon>
    </lineage>
</organism>
<dbReference type="InterPro" id="IPR001584">
    <property type="entry name" value="Integrase_cat-core"/>
</dbReference>
<dbReference type="GO" id="GO:0003676">
    <property type="term" value="F:nucleic acid binding"/>
    <property type="evidence" value="ECO:0007669"/>
    <property type="project" value="InterPro"/>
</dbReference>
<dbReference type="GO" id="GO:0004519">
    <property type="term" value="F:endonuclease activity"/>
    <property type="evidence" value="ECO:0007669"/>
    <property type="project" value="UniProtKB-KW"/>
</dbReference>
<keyword evidence="4" id="KW-0645">Protease</keyword>
<reference evidence="8" key="1">
    <citation type="journal article" date="2019" name="Sci. Rep.">
        <title>Draft genome of Tanacetum cinerariifolium, the natural source of mosquito coil.</title>
        <authorList>
            <person name="Yamashiro T."/>
            <person name="Shiraishi A."/>
            <person name="Satake H."/>
            <person name="Nakayama K."/>
        </authorList>
    </citation>
    <scope>NUCLEOTIDE SEQUENCE</scope>
</reference>
<dbReference type="InterPro" id="IPR036397">
    <property type="entry name" value="RNaseH_sf"/>
</dbReference>
<dbReference type="Pfam" id="PF14223">
    <property type="entry name" value="Retrotran_gag_2"/>
    <property type="match status" value="1"/>
</dbReference>
<evidence type="ECO:0000313" key="8">
    <source>
        <dbReference type="EMBL" id="GEU80564.1"/>
    </source>
</evidence>
<feature type="region of interest" description="Disordered" evidence="6">
    <location>
        <begin position="195"/>
        <end position="225"/>
    </location>
</feature>
<sequence>MTATLKYRDVPNDAIKLMLFPYSLEGAARVWPCPHHGFLELTQIDTFYNGLTAQDQDSLNAAAGGIITDDRIDKLADQISNLVEIVNKQVVAPAKAVEKTCVTCGGVHAYYKCIATDSNLSSICATSRSYNQISLPNRASHKIPPLGFAPVQNNPNSNTIPNPKGEMKVVTTRSGLAYEGPLIPTESMLEKVNEQNTEEILDKEQSNSSGSTAQVRPPVVPISIPEPDVLRTKTKPKIPYPSRLNDQKLRSLLANKDKLFELANVSFNENCSAILLNKLPEKLGDPGKFLIPCDFPGMEVCHALADLGASINLIPLSICKKLSLPELTPTRMTLKLADRSITRPKGAAEDVFVKAGKYHFPTDFVVVDFEADPRVPLILGRSFLRTGRALIDVYGEEITLRVNDKSITFDLNQTMRFSLTYDDTSVNRVDVIDIACEEFVQDVLDFQYNPKSSSLTLVSDDLISESDSSKVPIVKSSSPTFTPFGESDFFLEEIEDFLNDDSIPTGVENSVYDPDGDILFLEKLLNEDPFQLPLMDLKLDSNKLPVIIAKNLTVDEKEALINVLKSQKRAIAWKIFNIKGIDPRFCTHKILMEDDYKPAIQSQRRVNPKIHDVIKKEGIKLLDAGMTVVANENNELIPTRLVTGWRVCIDYRKLNDANRKDHFLLPFMDQMLERLAGNEFYCFLDGFLGYFQIPIDPQDQEKTTFTCPYGTFAYRRMPFGLCNAQGHKISKSGIEVDRAKVDVIAKLPHSTTIKGVRSFLRHAGFYRRFIQDFSKIARPMTHLLEKETLLSFPKNIIQCCVHGQEAFEFLKACHEGPSGGHHGANLTAKKVFYSGFFWPSIYRDAHEMIKTCDICQRHGKISQKDEMPQNTTAYHPQKSGQVEVSNRGLKRILERTVGENRTSWSDKLDDALWAFRTAYKTLIGCTPYKLVFGKSCHLPIELEHRAYWALKHVNFDLKTAGDHRKLQLNELSELRDQAYKIFVIYKEKTKKLHDSKIKNRIFNVGDQVLLFNSRLKILSGKLKTRWSGPFTSTRVFPYGTIELSQPNRSNFKVNGHRVKHYFDGDIPSNVALDLHTPYKPTTVLVQAIEATDDSLAIPEHTKVKTPTNMSPENKAHFQAEKEAIHLILTGIGDEIYSTVDACQAAQEMWKAIERLQQGESLNIQDVKTNLFWEFGKFTSHDGETIESYYTRFYNLMNEMIRNNLTVATMQVNSISLTTSAIMVKGVPLQAEQYSWLADTNEEVDEQELEAHYSYMEKIQEVPTTDLGTDSEPVEQVQNDAGYNVFSNDLQHSEQSESVSNTCIVETNDTNVTPDSPDMCNNDIQNDQNDVESDVERVALANLKLDTKQAEFEKYKAFNDRTIDYDKLERKLNETLGQLALKDIEIKEGLKTKSYELSVVKEKYDELVKQSLLTKSHYKGLVKHKTKNDSLRFVHELKKEMHADLKYVESFEKEIDELESDKAEFSNMYDVKNDTVWNKKASNVFRKEREQYFEIQDLKAQLQDKNIAVSELKKLIEKGKGKSVDTKFDKPSVVRQPNTQRISKPSVLGKPTPFSNSLERIYFSKTKSIPKSNVLEGLSKPVTAQTLPQTGRQVVSNTNVVKPGMYRIDNRTAQTRAPQLPQTVRNTNFHVSTQVKPKKTQVEVHPRNLSVSNKLKSVTAYKDSLNSRTLNANVVCATCKKCLVYSNHFACVTKMLNDVNARTKKPTVVPINTRKPKSQAKKSVATSHKKKVALKSTNQKPQSYFRMLYENSSKTYRLLTLLQIVQLILFIVDSRCTKHMTGNLKLLCNFVKKFLGTVRFGNDQFAPILGYGDLVQGNITINRVVEGVNHNLFSIGQFYDADLEVAFNLQVLLEIFRKDIVIGLPKLKYVKEQLCSFCELTKVKRSLFKSKFVPSSKGRLNLLHIDLCGLMRVASINGKKYILVIVDDYSRGTEFLNKALNVFFKEEGIKHQTSTARTSEQNGVVKRQNRTLVDVA</sequence>
<dbReference type="PANTHER" id="PTHR37984:SF5">
    <property type="entry name" value="PROTEIN NYNRIN-LIKE"/>
    <property type="match status" value="1"/>
</dbReference>
<accession>A0A6L2N7S3</accession>
<dbReference type="InterPro" id="IPR012337">
    <property type="entry name" value="RNaseH-like_sf"/>
</dbReference>
<evidence type="ECO:0000256" key="6">
    <source>
        <dbReference type="SAM" id="MobiDB-lite"/>
    </source>
</evidence>
<dbReference type="GO" id="GO:0015074">
    <property type="term" value="P:DNA integration"/>
    <property type="evidence" value="ECO:0007669"/>
    <property type="project" value="InterPro"/>
</dbReference>
<dbReference type="Pfam" id="PF22936">
    <property type="entry name" value="Pol_BBD"/>
    <property type="match status" value="1"/>
</dbReference>
<dbReference type="SUPFAM" id="SSF53098">
    <property type="entry name" value="Ribonuclease H-like"/>
    <property type="match status" value="2"/>
</dbReference>
<protein>
    <submittedName>
        <fullName evidence="8">DNA-directed DNA polymerase</fullName>
    </submittedName>
</protein>
<dbReference type="InterPro" id="IPR021109">
    <property type="entry name" value="Peptidase_aspartic_dom_sf"/>
</dbReference>
<evidence type="ECO:0000256" key="2">
    <source>
        <dbReference type="ARBA" id="ARBA00022695"/>
    </source>
</evidence>
<name>A0A6L2N7S3_TANCI</name>
<dbReference type="Pfam" id="PF00078">
    <property type="entry name" value="RVT_1"/>
    <property type="match status" value="1"/>
</dbReference>
<dbReference type="Gene3D" id="3.30.420.10">
    <property type="entry name" value="Ribonuclease H-like superfamily/Ribonuclease H"/>
    <property type="match status" value="2"/>
</dbReference>
<dbReference type="Gene3D" id="2.40.70.10">
    <property type="entry name" value="Acid Proteases"/>
    <property type="match status" value="1"/>
</dbReference>
<dbReference type="CDD" id="cd00303">
    <property type="entry name" value="retropepsin_like"/>
    <property type="match status" value="1"/>
</dbReference>
<dbReference type="InterPro" id="IPR050951">
    <property type="entry name" value="Retrovirus_Pol_polyprotein"/>
</dbReference>
<keyword evidence="2" id="KW-0548">Nucleotidyltransferase</keyword>
<keyword evidence="3" id="KW-0540">Nuclease</keyword>
<dbReference type="Gene3D" id="3.30.70.270">
    <property type="match status" value="2"/>
</dbReference>
<evidence type="ECO:0000256" key="3">
    <source>
        <dbReference type="ARBA" id="ARBA00022722"/>
    </source>
</evidence>
<dbReference type="SUPFAM" id="SSF56672">
    <property type="entry name" value="DNA/RNA polymerases"/>
    <property type="match status" value="1"/>
</dbReference>
<feature type="domain" description="Integrase catalytic" evidence="7">
    <location>
        <begin position="1930"/>
        <end position="1975"/>
    </location>
</feature>
<keyword evidence="8" id="KW-0239">DNA-directed DNA polymerase</keyword>
<dbReference type="InterPro" id="IPR043502">
    <property type="entry name" value="DNA/RNA_pol_sf"/>
</dbReference>
<dbReference type="InterPro" id="IPR000477">
    <property type="entry name" value="RT_dom"/>
</dbReference>
<dbReference type="InterPro" id="IPR043128">
    <property type="entry name" value="Rev_trsase/Diguanyl_cyclase"/>
</dbReference>
<evidence type="ECO:0000256" key="4">
    <source>
        <dbReference type="ARBA" id="ARBA00022750"/>
    </source>
</evidence>
<dbReference type="Gene3D" id="3.10.10.10">
    <property type="entry name" value="HIV Type 1 Reverse Transcriptase, subunit A, domain 1"/>
    <property type="match status" value="1"/>
</dbReference>
<keyword evidence="5" id="KW-0378">Hydrolase</keyword>
<dbReference type="GO" id="GO:0004190">
    <property type="term" value="F:aspartic-type endopeptidase activity"/>
    <property type="evidence" value="ECO:0007669"/>
    <property type="project" value="UniProtKB-KW"/>
</dbReference>
<dbReference type="InterPro" id="IPR054722">
    <property type="entry name" value="PolX-like_BBD"/>
</dbReference>
<evidence type="ECO:0000256" key="1">
    <source>
        <dbReference type="ARBA" id="ARBA00022679"/>
    </source>
</evidence>
<dbReference type="PROSITE" id="PS50994">
    <property type="entry name" value="INTEGRASE"/>
    <property type="match status" value="1"/>
</dbReference>
<dbReference type="CDD" id="cd01647">
    <property type="entry name" value="RT_LTR"/>
    <property type="match status" value="1"/>
</dbReference>
<dbReference type="PANTHER" id="PTHR37984">
    <property type="entry name" value="PROTEIN CBG26694"/>
    <property type="match status" value="1"/>
</dbReference>